<feature type="transmembrane region" description="Helical" evidence="12">
    <location>
        <begin position="260"/>
        <end position="277"/>
    </location>
</feature>
<name>A0A5B7WZ74_9MICC</name>
<keyword evidence="8 12" id="KW-0472">Membrane</keyword>
<dbReference type="GO" id="GO:0015293">
    <property type="term" value="F:symporter activity"/>
    <property type="evidence" value="ECO:0007669"/>
    <property type="project" value="UniProtKB-KW"/>
</dbReference>
<feature type="transmembrane region" description="Helical" evidence="12">
    <location>
        <begin position="314"/>
        <end position="333"/>
    </location>
</feature>
<evidence type="ECO:0000256" key="10">
    <source>
        <dbReference type="ARBA" id="ARBA00039918"/>
    </source>
</evidence>
<dbReference type="Pfam" id="PF07690">
    <property type="entry name" value="MFS_1"/>
    <property type="match status" value="1"/>
</dbReference>
<dbReference type="FunFam" id="1.20.1250.20:FF:000001">
    <property type="entry name" value="Dicarboxylate MFS transporter"/>
    <property type="match status" value="1"/>
</dbReference>
<evidence type="ECO:0000256" key="8">
    <source>
        <dbReference type="ARBA" id="ARBA00023136"/>
    </source>
</evidence>
<protein>
    <recommendedName>
        <fullName evidence="10">Putative proline/betaine transporter</fullName>
    </recommendedName>
</protein>
<feature type="transmembrane region" description="Helical" evidence="12">
    <location>
        <begin position="167"/>
        <end position="184"/>
    </location>
</feature>
<reference evidence="14 15" key="1">
    <citation type="submission" date="2018-12" db="EMBL/GenBank/DDBJ databases">
        <title>Complete Genome Sequence of Glutamicibacter creatinolyticus strain LGCM259,isolated from an abscess of a 12-year-old mare in Italy.</title>
        <authorList>
            <person name="Santos R.G."/>
            <person name="Silva A.L."/>
            <person name="Seyffert N."/>
            <person name="Castro T.L.P."/>
            <person name="Attili A.R."/>
            <person name="Rifici C."/>
            <person name="Mazzullo G."/>
            <person name="Brenig B."/>
            <person name="Venanzi F."/>
            <person name="Azevedo V."/>
        </authorList>
    </citation>
    <scope>NUCLEOTIDE SEQUENCE [LARGE SCALE GENOMIC DNA]</scope>
    <source>
        <strain evidence="14 15">LGCM 259</strain>
    </source>
</reference>
<comment type="function">
    <text evidence="9">May be a proton symporter involved in the uptake of osmolytes such as proline and glycine betaine.</text>
</comment>
<evidence type="ECO:0000256" key="3">
    <source>
        <dbReference type="ARBA" id="ARBA00022448"/>
    </source>
</evidence>
<dbReference type="GO" id="GO:0005886">
    <property type="term" value="C:plasma membrane"/>
    <property type="evidence" value="ECO:0007669"/>
    <property type="project" value="UniProtKB-SubCell"/>
</dbReference>
<dbReference type="InterPro" id="IPR036259">
    <property type="entry name" value="MFS_trans_sf"/>
</dbReference>
<dbReference type="PANTHER" id="PTHR43045:SF1">
    <property type="entry name" value="SHIKIMATE TRANSPORTER"/>
    <property type="match status" value="1"/>
</dbReference>
<feature type="transmembrane region" description="Helical" evidence="12">
    <location>
        <begin position="339"/>
        <end position="357"/>
    </location>
</feature>
<evidence type="ECO:0000256" key="12">
    <source>
        <dbReference type="SAM" id="Phobius"/>
    </source>
</evidence>
<feature type="transmembrane region" description="Helical" evidence="12">
    <location>
        <begin position="118"/>
        <end position="146"/>
    </location>
</feature>
<evidence type="ECO:0000256" key="1">
    <source>
        <dbReference type="ARBA" id="ARBA00004651"/>
    </source>
</evidence>
<sequence length="477" mass="52191">MASETSSRSERKGLRRVVAASMAGTVVEWYEFFLYATAATLVFNKIFFPDTGNDLDNIIKAFLTYAVGFVARPIGGIVFGHFGDKYGRKHLLQVAIILVGVTTFLMGCLPTFDSIGYAAPILLIVLRFLQGFAVGGEWGGAVLLVAEHAPNRERGFWSSWPQAAVPIGNLLATVVLLVLSWTLSPEAFLAWGWRVGFWLSVVIVLVGYYIRTRVTDAPIFQEAKAELEQNAAAGYGVAEVFKRYPRGVFTAMGLRFGENILYYMVVTFSITYMSVQLHMQTSVILELMLLAHVFHAIIVPVIGRFTDTMGRRPVYAAGVILMAVWGVVAFPLFNTENDFVILMTIVAGLFVHGLMYAGQPAIMAEMFPTRMRYSGVSLGYQVTSIVAGSMAPIIAAALLRVTGSWIPVAGYVVFAALVTLVAVFFLRETKGLDLGSIDEQDRRDNGLRAPVADAEPTPGLEAQSDPRLGEDGRARQN</sequence>
<feature type="transmembrane region" description="Helical" evidence="12">
    <location>
        <begin position="283"/>
        <end position="302"/>
    </location>
</feature>
<gene>
    <name evidence="14" type="ORF">GcLGCM259_2756</name>
</gene>
<comment type="similarity">
    <text evidence="2">Belongs to the major facilitator superfamily. Metabolite:H+ Symporter (MHS) family (TC 2.A.1.6) family.</text>
</comment>
<keyword evidence="4" id="KW-1003">Cell membrane</keyword>
<keyword evidence="7 12" id="KW-1133">Transmembrane helix</keyword>
<feature type="transmembrane region" description="Helical" evidence="12">
    <location>
        <begin position="58"/>
        <end position="79"/>
    </location>
</feature>
<organism evidence="14 15">
    <name type="scientific">Glutamicibacter creatinolyticus</name>
    <dbReference type="NCBI Taxonomy" id="162496"/>
    <lineage>
        <taxon>Bacteria</taxon>
        <taxon>Bacillati</taxon>
        <taxon>Actinomycetota</taxon>
        <taxon>Actinomycetes</taxon>
        <taxon>Micrococcales</taxon>
        <taxon>Micrococcaceae</taxon>
        <taxon>Glutamicibacter</taxon>
    </lineage>
</organism>
<keyword evidence="3" id="KW-0813">Transport</keyword>
<dbReference type="PROSITE" id="PS00217">
    <property type="entry name" value="SUGAR_TRANSPORT_2"/>
    <property type="match status" value="1"/>
</dbReference>
<evidence type="ECO:0000256" key="11">
    <source>
        <dbReference type="SAM" id="MobiDB-lite"/>
    </source>
</evidence>
<dbReference type="InterPro" id="IPR020846">
    <property type="entry name" value="MFS_dom"/>
</dbReference>
<dbReference type="Proteomes" id="UP000307000">
    <property type="component" value="Chromosome"/>
</dbReference>
<feature type="transmembrane region" description="Helical" evidence="12">
    <location>
        <begin position="190"/>
        <end position="210"/>
    </location>
</feature>
<dbReference type="PANTHER" id="PTHR43045">
    <property type="entry name" value="SHIKIMATE TRANSPORTER"/>
    <property type="match status" value="1"/>
</dbReference>
<feature type="transmembrane region" description="Helical" evidence="12">
    <location>
        <begin position="405"/>
        <end position="426"/>
    </location>
</feature>
<keyword evidence="15" id="KW-1185">Reference proteome</keyword>
<dbReference type="CDD" id="cd17369">
    <property type="entry name" value="MFS_ShiA_like"/>
    <property type="match status" value="1"/>
</dbReference>
<feature type="region of interest" description="Disordered" evidence="11">
    <location>
        <begin position="437"/>
        <end position="477"/>
    </location>
</feature>
<feature type="transmembrane region" description="Helical" evidence="12">
    <location>
        <begin position="378"/>
        <end position="399"/>
    </location>
</feature>
<evidence type="ECO:0000256" key="2">
    <source>
        <dbReference type="ARBA" id="ARBA00008240"/>
    </source>
</evidence>
<comment type="subcellular location">
    <subcellularLocation>
        <location evidence="1">Cell membrane</location>
        <topology evidence="1">Multi-pass membrane protein</topology>
    </subcellularLocation>
</comment>
<dbReference type="EMBL" id="CP034412">
    <property type="protein sequence ID" value="QCY48463.1"/>
    <property type="molecule type" value="Genomic_DNA"/>
</dbReference>
<dbReference type="InterPro" id="IPR011701">
    <property type="entry name" value="MFS"/>
</dbReference>
<feature type="compositionally biased region" description="Basic and acidic residues" evidence="11">
    <location>
        <begin position="467"/>
        <end position="477"/>
    </location>
</feature>
<evidence type="ECO:0000256" key="6">
    <source>
        <dbReference type="ARBA" id="ARBA00022847"/>
    </source>
</evidence>
<accession>A0A5B7WZ74</accession>
<dbReference type="RefSeq" id="WP_281283952.1">
    <property type="nucleotide sequence ID" value="NZ_CP034412.1"/>
</dbReference>
<dbReference type="SUPFAM" id="SSF103473">
    <property type="entry name" value="MFS general substrate transporter"/>
    <property type="match status" value="1"/>
</dbReference>
<feature type="domain" description="Major facilitator superfamily (MFS) profile" evidence="13">
    <location>
        <begin position="17"/>
        <end position="430"/>
    </location>
</feature>
<keyword evidence="5 12" id="KW-0812">Transmembrane</keyword>
<keyword evidence="6" id="KW-0769">Symport</keyword>
<dbReference type="Pfam" id="PF00083">
    <property type="entry name" value="Sugar_tr"/>
    <property type="match status" value="1"/>
</dbReference>
<evidence type="ECO:0000256" key="5">
    <source>
        <dbReference type="ARBA" id="ARBA00022692"/>
    </source>
</evidence>
<evidence type="ECO:0000259" key="13">
    <source>
        <dbReference type="PROSITE" id="PS50850"/>
    </source>
</evidence>
<dbReference type="PROSITE" id="PS50850">
    <property type="entry name" value="MFS"/>
    <property type="match status" value="1"/>
</dbReference>
<proteinExistence type="inferred from homology"/>
<evidence type="ECO:0000313" key="15">
    <source>
        <dbReference type="Proteomes" id="UP000307000"/>
    </source>
</evidence>
<feature type="transmembrane region" description="Helical" evidence="12">
    <location>
        <begin position="91"/>
        <end position="112"/>
    </location>
</feature>
<evidence type="ECO:0000256" key="7">
    <source>
        <dbReference type="ARBA" id="ARBA00022989"/>
    </source>
</evidence>
<evidence type="ECO:0000256" key="9">
    <source>
        <dbReference type="ARBA" id="ARBA00037295"/>
    </source>
</evidence>
<feature type="transmembrane region" description="Helical" evidence="12">
    <location>
        <begin position="17"/>
        <end position="38"/>
    </location>
</feature>
<dbReference type="KEGG" id="gcr:GcLGCM259_2756"/>
<evidence type="ECO:0000313" key="14">
    <source>
        <dbReference type="EMBL" id="QCY48463.1"/>
    </source>
</evidence>
<dbReference type="Gene3D" id="1.20.1250.20">
    <property type="entry name" value="MFS general substrate transporter like domains"/>
    <property type="match status" value="1"/>
</dbReference>
<dbReference type="InterPro" id="IPR005828">
    <property type="entry name" value="MFS_sugar_transport-like"/>
</dbReference>
<dbReference type="InterPro" id="IPR005829">
    <property type="entry name" value="Sugar_transporter_CS"/>
</dbReference>
<dbReference type="AlphaFoldDB" id="A0A5B7WZ74"/>
<evidence type="ECO:0000256" key="4">
    <source>
        <dbReference type="ARBA" id="ARBA00022475"/>
    </source>
</evidence>